<evidence type="ECO:0000256" key="2">
    <source>
        <dbReference type="ARBA" id="ARBA00022692"/>
    </source>
</evidence>
<dbReference type="GO" id="GO:0004930">
    <property type="term" value="F:G protein-coupled receptor activity"/>
    <property type="evidence" value="ECO:0007669"/>
    <property type="project" value="UniProtKB-KW"/>
</dbReference>
<organism evidence="11 13">
    <name type="scientific">Acanthaster planci</name>
    <name type="common">Crown-of-thorns starfish</name>
    <dbReference type="NCBI Taxonomy" id="133434"/>
    <lineage>
        <taxon>Eukaryota</taxon>
        <taxon>Metazoa</taxon>
        <taxon>Echinodermata</taxon>
        <taxon>Eleutherozoa</taxon>
        <taxon>Asterozoa</taxon>
        <taxon>Asteroidea</taxon>
        <taxon>Valvatacea</taxon>
        <taxon>Valvatida</taxon>
        <taxon>Acanthasteridae</taxon>
        <taxon>Acanthaster</taxon>
    </lineage>
</organism>
<evidence type="ECO:0000256" key="6">
    <source>
        <dbReference type="ARBA" id="ARBA00023170"/>
    </source>
</evidence>
<dbReference type="GeneID" id="110974155"/>
<keyword evidence="3 9" id="KW-1133">Transmembrane helix</keyword>
<keyword evidence="6 8" id="KW-0675">Receptor</keyword>
<dbReference type="OrthoDB" id="10036964at2759"/>
<dbReference type="PANTHER" id="PTHR24243">
    <property type="entry name" value="G-PROTEIN COUPLED RECEPTOR"/>
    <property type="match status" value="1"/>
</dbReference>
<protein>
    <submittedName>
        <fullName evidence="12 13">Thyrotropin-releasing hormone receptor-like</fullName>
    </submittedName>
</protein>
<keyword evidence="7 8" id="KW-0807">Transducer</keyword>
<dbReference type="AlphaFoldDB" id="A0A8B7XKC1"/>
<dbReference type="PROSITE" id="PS50262">
    <property type="entry name" value="G_PROTEIN_RECEP_F1_2"/>
    <property type="match status" value="1"/>
</dbReference>
<evidence type="ECO:0000256" key="7">
    <source>
        <dbReference type="ARBA" id="ARBA00023224"/>
    </source>
</evidence>
<feature type="transmembrane region" description="Helical" evidence="9">
    <location>
        <begin position="162"/>
        <end position="185"/>
    </location>
</feature>
<feature type="transmembrane region" description="Helical" evidence="9">
    <location>
        <begin position="41"/>
        <end position="66"/>
    </location>
</feature>
<evidence type="ECO:0000256" key="1">
    <source>
        <dbReference type="ARBA" id="ARBA00004141"/>
    </source>
</evidence>
<dbReference type="PRINTS" id="PR00237">
    <property type="entry name" value="GPCRRHODOPSN"/>
</dbReference>
<keyword evidence="5 9" id="KW-0472">Membrane</keyword>
<evidence type="ECO:0000256" key="3">
    <source>
        <dbReference type="ARBA" id="ARBA00022989"/>
    </source>
</evidence>
<dbReference type="SUPFAM" id="SSF81321">
    <property type="entry name" value="Family A G protein-coupled receptor-like"/>
    <property type="match status" value="1"/>
</dbReference>
<evidence type="ECO:0000259" key="10">
    <source>
        <dbReference type="PROSITE" id="PS50262"/>
    </source>
</evidence>
<feature type="transmembrane region" description="Helical" evidence="9">
    <location>
        <begin position="228"/>
        <end position="247"/>
    </location>
</feature>
<gene>
    <name evidence="12 13" type="primary">LOC110974155</name>
</gene>
<feature type="transmembrane region" description="Helical" evidence="9">
    <location>
        <begin position="276"/>
        <end position="294"/>
    </location>
</feature>
<dbReference type="InterPro" id="IPR000276">
    <property type="entry name" value="GPCR_Rhodpsn"/>
</dbReference>
<evidence type="ECO:0000313" key="11">
    <source>
        <dbReference type="Proteomes" id="UP000694845"/>
    </source>
</evidence>
<evidence type="ECO:0000256" key="8">
    <source>
        <dbReference type="RuleBase" id="RU000688"/>
    </source>
</evidence>
<dbReference type="PROSITE" id="PS00237">
    <property type="entry name" value="G_PROTEIN_RECEP_F1_1"/>
    <property type="match status" value="1"/>
</dbReference>
<evidence type="ECO:0000256" key="5">
    <source>
        <dbReference type="ARBA" id="ARBA00023136"/>
    </source>
</evidence>
<dbReference type="GO" id="GO:0005886">
    <property type="term" value="C:plasma membrane"/>
    <property type="evidence" value="ECO:0007669"/>
    <property type="project" value="TreeGrafter"/>
</dbReference>
<sequence>MEPGPYKLNYSQPNDTQPDSQCANFTEEDVARSVMYNSGTFVIVGVMPFLTLFGVTANLAFLYVVYRRRTMRTITNAYLANLAVADIGFLVSAVVPALVQYTSSPIVFDQLPIGPVGCVLVNCVILIFFYGSVFMVFLVSYERYCAICRPLHQRVVVGKKRTTKLIVGAWFVAIVFSSLVIPSLVTMKTRCVIRPEGKEFEKFPKEYGLCQPPETAQWLKYVSNGFKMVPFFTAMFSSGYIYTKIVIQLNKKIPGLANRRRYNQAMSNVLRSRRQIAVMLIATGVIFFVCQAPAQVNTLAAMITDHPNVEPILNRGQRGIVQWVSRALLFINSAVNPIVYNVTNSKYRRAFVETYICKQKKKVTLRNTRSIQSMYIPNGSNKVYLWSNNFELDKF</sequence>
<accession>A0A8B7XKC1</accession>
<feature type="transmembrane region" description="Helical" evidence="9">
    <location>
        <begin position="78"/>
        <end position="99"/>
    </location>
</feature>
<dbReference type="Gene3D" id="1.20.1070.10">
    <property type="entry name" value="Rhodopsin 7-helix transmembrane proteins"/>
    <property type="match status" value="1"/>
</dbReference>
<dbReference type="SMART" id="SM01381">
    <property type="entry name" value="7TM_GPCR_Srsx"/>
    <property type="match status" value="1"/>
</dbReference>
<evidence type="ECO:0000313" key="13">
    <source>
        <dbReference type="RefSeq" id="XP_022081253.1"/>
    </source>
</evidence>
<keyword evidence="11" id="KW-1185">Reference proteome</keyword>
<dbReference type="OMA" id="VETYICK"/>
<feature type="domain" description="G-protein coupled receptors family 1 profile" evidence="10">
    <location>
        <begin position="57"/>
        <end position="340"/>
    </location>
</feature>
<dbReference type="RefSeq" id="XP_022081253.1">
    <property type="nucleotide sequence ID" value="XM_022225561.1"/>
</dbReference>
<evidence type="ECO:0000256" key="9">
    <source>
        <dbReference type="SAM" id="Phobius"/>
    </source>
</evidence>
<keyword evidence="4 8" id="KW-0297">G-protein coupled receptor</keyword>
<dbReference type="PANTHER" id="PTHR24243:SF208">
    <property type="entry name" value="PYROKININ-1 RECEPTOR"/>
    <property type="match status" value="1"/>
</dbReference>
<name>A0A8B7XKC1_ACAPL</name>
<dbReference type="Proteomes" id="UP000694845">
    <property type="component" value="Unplaced"/>
</dbReference>
<dbReference type="InterPro" id="IPR017452">
    <property type="entry name" value="GPCR_Rhodpsn_7TM"/>
</dbReference>
<proteinExistence type="inferred from homology"/>
<feature type="transmembrane region" description="Helical" evidence="9">
    <location>
        <begin position="119"/>
        <end position="141"/>
    </location>
</feature>
<dbReference type="CDD" id="cd00637">
    <property type="entry name" value="7tm_classA_rhodopsin-like"/>
    <property type="match status" value="1"/>
</dbReference>
<comment type="subcellular location">
    <subcellularLocation>
        <location evidence="1">Membrane</location>
        <topology evidence="1">Multi-pass membrane protein</topology>
    </subcellularLocation>
</comment>
<keyword evidence="2 8" id="KW-0812">Transmembrane</keyword>
<dbReference type="RefSeq" id="XP_022081252.1">
    <property type="nucleotide sequence ID" value="XM_022225560.1"/>
</dbReference>
<evidence type="ECO:0000313" key="12">
    <source>
        <dbReference type="RefSeq" id="XP_022081252.1"/>
    </source>
</evidence>
<dbReference type="KEGG" id="aplc:110974155"/>
<evidence type="ECO:0000256" key="4">
    <source>
        <dbReference type="ARBA" id="ARBA00023040"/>
    </source>
</evidence>
<comment type="similarity">
    <text evidence="8">Belongs to the G-protein coupled receptor 1 family.</text>
</comment>
<reference evidence="12 13" key="1">
    <citation type="submission" date="2025-04" db="UniProtKB">
        <authorList>
            <consortium name="RefSeq"/>
        </authorList>
    </citation>
    <scope>IDENTIFICATION</scope>
</reference>
<dbReference type="Pfam" id="PF00001">
    <property type="entry name" value="7tm_1"/>
    <property type="match status" value="1"/>
</dbReference>